<feature type="compositionally biased region" description="Basic and acidic residues" evidence="3">
    <location>
        <begin position="161"/>
        <end position="182"/>
    </location>
</feature>
<evidence type="ECO:0000256" key="3">
    <source>
        <dbReference type="SAM" id="MobiDB-lite"/>
    </source>
</evidence>
<organism evidence="4 5">
    <name type="scientific">Desulfomicrobium baculatum (strain DSM 4028 / VKM B-1378 / X)</name>
    <name type="common">Desulfovibrio baculatus</name>
    <dbReference type="NCBI Taxonomy" id="525897"/>
    <lineage>
        <taxon>Bacteria</taxon>
        <taxon>Pseudomonadati</taxon>
        <taxon>Thermodesulfobacteriota</taxon>
        <taxon>Desulfovibrionia</taxon>
        <taxon>Desulfovibrionales</taxon>
        <taxon>Desulfomicrobiaceae</taxon>
        <taxon>Desulfomicrobium</taxon>
    </lineage>
</organism>
<dbReference type="PANTHER" id="PTHR37478">
    <property type="match status" value="1"/>
</dbReference>
<dbReference type="RefSeq" id="WP_015774450.1">
    <property type="nucleotide sequence ID" value="NC_013173.1"/>
</dbReference>
<dbReference type="EMBL" id="CP001629">
    <property type="protein sequence ID" value="ACU90361.1"/>
    <property type="molecule type" value="Genomic_DNA"/>
</dbReference>
<dbReference type="InterPro" id="IPR002852">
    <property type="entry name" value="UPF0251"/>
</dbReference>
<dbReference type="Pfam" id="PF02001">
    <property type="entry name" value="DUF134"/>
    <property type="match status" value="1"/>
</dbReference>
<feature type="region of interest" description="Disordered" evidence="3">
    <location>
        <begin position="138"/>
        <end position="192"/>
    </location>
</feature>
<dbReference type="HAMAP" id="MF_00674">
    <property type="entry name" value="UPF0251"/>
    <property type="match status" value="1"/>
</dbReference>
<protein>
    <recommendedName>
        <fullName evidence="2">UPF0251 protein Dbac_2279</fullName>
    </recommendedName>
</protein>
<feature type="compositionally biased region" description="Basic and acidic residues" evidence="3">
    <location>
        <begin position="138"/>
        <end position="150"/>
    </location>
</feature>
<evidence type="ECO:0000256" key="1">
    <source>
        <dbReference type="ARBA" id="ARBA00009350"/>
    </source>
</evidence>
<dbReference type="Proteomes" id="UP000002216">
    <property type="component" value="Chromosome"/>
</dbReference>
<accession>C7LQF9</accession>
<reference evidence="4 5" key="1">
    <citation type="journal article" date="2009" name="Stand. Genomic Sci.">
        <title>Complete genome sequence of Desulfomicrobium baculatum type strain (X).</title>
        <authorList>
            <person name="Copeland A."/>
            <person name="Spring S."/>
            <person name="Goker M."/>
            <person name="Schneider S."/>
            <person name="Lapidus A."/>
            <person name="Del Rio T.G."/>
            <person name="Tice H."/>
            <person name="Cheng J.F."/>
            <person name="Chen F."/>
            <person name="Nolan M."/>
            <person name="Bruce D."/>
            <person name="Goodwin L."/>
            <person name="Pitluck S."/>
            <person name="Ivanova N."/>
            <person name="Mavrommatis K."/>
            <person name="Ovchinnikova G."/>
            <person name="Pati A."/>
            <person name="Chen A."/>
            <person name="Palaniappan K."/>
            <person name="Land M."/>
            <person name="Hauser L."/>
            <person name="Chang Y.J."/>
            <person name="Jeffries C.C."/>
            <person name="Meincke L."/>
            <person name="Sims D."/>
            <person name="Brettin T."/>
            <person name="Detter J.C."/>
            <person name="Han C."/>
            <person name="Chain P."/>
            <person name="Bristow J."/>
            <person name="Eisen J.A."/>
            <person name="Markowitz V."/>
            <person name="Hugenholtz P."/>
            <person name="Kyrpides N.C."/>
            <person name="Klenk H.P."/>
            <person name="Lucas S."/>
        </authorList>
    </citation>
    <scope>NUCLEOTIDE SEQUENCE [LARGE SCALE GENOMIC DNA]</scope>
    <source>
        <strain evidence="5">DSM 4028 / VKM B-1378 / X</strain>
    </source>
</reference>
<dbReference type="eggNOG" id="COG1342">
    <property type="taxonomic scope" value="Bacteria"/>
</dbReference>
<dbReference type="PANTHER" id="PTHR37478:SF2">
    <property type="entry name" value="UPF0251 PROTEIN TK0562"/>
    <property type="match status" value="1"/>
</dbReference>
<feature type="compositionally biased region" description="Low complexity" evidence="3">
    <location>
        <begin position="151"/>
        <end position="160"/>
    </location>
</feature>
<dbReference type="HOGENOM" id="CLU_094511_0_1_7"/>
<dbReference type="KEGG" id="dba:Dbac_2279"/>
<keyword evidence="5" id="KW-1185">Reference proteome</keyword>
<sequence length="192" mass="20698">MGRRRKCRFVADVPAVTVFKPVGVPMGRLHGVVLGLDGFEAMRLVDGEGMSQEEAASRMRVSRPTLCRILGEARTQVARALSRGWALRIDVDGEHTVTGADFEEMTPCCLRGKSCARGTEQTQGERSCRDEQDKAVAEDEARVDADRAVRAADAAGGVRVAEPEPVSREEPEPVLAPREEPGRGACVATDPA</sequence>
<evidence type="ECO:0000313" key="5">
    <source>
        <dbReference type="Proteomes" id="UP000002216"/>
    </source>
</evidence>
<dbReference type="OrthoDB" id="280278at2"/>
<evidence type="ECO:0000256" key="2">
    <source>
        <dbReference type="HAMAP-Rule" id="MF_00674"/>
    </source>
</evidence>
<dbReference type="Gene3D" id="1.10.10.60">
    <property type="entry name" value="Homeodomain-like"/>
    <property type="match status" value="1"/>
</dbReference>
<dbReference type="STRING" id="525897.Dbac_2279"/>
<evidence type="ECO:0000313" key="4">
    <source>
        <dbReference type="EMBL" id="ACU90361.1"/>
    </source>
</evidence>
<gene>
    <name evidence="4" type="ordered locus">Dbac_2279</name>
</gene>
<dbReference type="AlphaFoldDB" id="C7LQF9"/>
<proteinExistence type="inferred from homology"/>
<comment type="similarity">
    <text evidence="1 2">Belongs to the UPF0251 family.</text>
</comment>
<name>C7LQF9_DESBD</name>